<dbReference type="Proteomes" id="UP000319949">
    <property type="component" value="Unassembled WGS sequence"/>
</dbReference>
<dbReference type="EMBL" id="VITK01000021">
    <property type="protein sequence ID" value="TWA89064.1"/>
    <property type="molecule type" value="Genomic_DNA"/>
</dbReference>
<comment type="similarity">
    <text evidence="1">Belongs to the leucine-binding protein family.</text>
</comment>
<evidence type="ECO:0000259" key="5">
    <source>
        <dbReference type="Pfam" id="PF13458"/>
    </source>
</evidence>
<evidence type="ECO:0000256" key="1">
    <source>
        <dbReference type="ARBA" id="ARBA00010062"/>
    </source>
</evidence>
<dbReference type="RefSeq" id="WP_145670295.1">
    <property type="nucleotide sequence ID" value="NZ_VITK01000021.1"/>
</dbReference>
<dbReference type="STRING" id="1803665.GCA_001641335_04778"/>
<dbReference type="OrthoDB" id="5415167at2"/>
<evidence type="ECO:0000256" key="4">
    <source>
        <dbReference type="SAM" id="SignalP"/>
    </source>
</evidence>
<feature type="domain" description="Leucine-binding protein" evidence="5">
    <location>
        <begin position="42"/>
        <end position="372"/>
    </location>
</feature>
<gene>
    <name evidence="6" type="ORF">FBZ96_12123</name>
</gene>
<keyword evidence="3" id="KW-0813">Transport</keyword>
<dbReference type="AlphaFoldDB" id="A0A560CW32"/>
<reference evidence="6 7" key="1">
    <citation type="submission" date="2019-06" db="EMBL/GenBank/DDBJ databases">
        <title>Genomic Encyclopedia of Type Strains, Phase IV (KMG-V): Genome sequencing to study the core and pangenomes of soil and plant-associated prokaryotes.</title>
        <authorList>
            <person name="Whitman W."/>
        </authorList>
    </citation>
    <scope>NUCLEOTIDE SEQUENCE [LARGE SCALE GENOMIC DNA]</scope>
    <source>
        <strain evidence="6 7">BR 510</strain>
    </source>
</reference>
<feature type="signal peptide" evidence="4">
    <location>
        <begin position="1"/>
        <end position="30"/>
    </location>
</feature>
<dbReference type="PANTHER" id="PTHR30483:SF6">
    <property type="entry name" value="PERIPLASMIC BINDING PROTEIN OF ABC TRANSPORTER FOR NATURAL AMINO ACIDS"/>
    <property type="match status" value="1"/>
</dbReference>
<evidence type="ECO:0000313" key="7">
    <source>
        <dbReference type="Proteomes" id="UP000319949"/>
    </source>
</evidence>
<keyword evidence="7" id="KW-1185">Reference proteome</keyword>
<evidence type="ECO:0000256" key="3">
    <source>
        <dbReference type="ARBA" id="ARBA00022970"/>
    </source>
</evidence>
<dbReference type="InterPro" id="IPR028082">
    <property type="entry name" value="Peripla_BP_I"/>
</dbReference>
<accession>A0A560CW32</accession>
<dbReference type="InterPro" id="IPR051010">
    <property type="entry name" value="BCAA_transport"/>
</dbReference>
<dbReference type="InterPro" id="IPR028081">
    <property type="entry name" value="Leu-bd"/>
</dbReference>
<dbReference type="SUPFAM" id="SSF53822">
    <property type="entry name" value="Periplasmic binding protein-like I"/>
    <property type="match status" value="1"/>
</dbReference>
<dbReference type="CDD" id="cd06345">
    <property type="entry name" value="PBP1_ABC_ligand_binding-like"/>
    <property type="match status" value="1"/>
</dbReference>
<feature type="chain" id="PRO_5021924912" evidence="4">
    <location>
        <begin position="31"/>
        <end position="414"/>
    </location>
</feature>
<protein>
    <submittedName>
        <fullName evidence="6">Amino acid/amide ABC transporter substrate-binding protein (HAAT family)</fullName>
    </submittedName>
</protein>
<dbReference type="Gene3D" id="3.40.50.2300">
    <property type="match status" value="2"/>
</dbReference>
<keyword evidence="2 4" id="KW-0732">Signal</keyword>
<evidence type="ECO:0000256" key="2">
    <source>
        <dbReference type="ARBA" id="ARBA00022729"/>
    </source>
</evidence>
<proteinExistence type="inferred from homology"/>
<dbReference type="GO" id="GO:0006865">
    <property type="term" value="P:amino acid transport"/>
    <property type="evidence" value="ECO:0007669"/>
    <property type="project" value="UniProtKB-KW"/>
</dbReference>
<keyword evidence="3" id="KW-0029">Amino-acid transport</keyword>
<organism evidence="6 7">
    <name type="scientific">Bradyrhizobium stylosanthis</name>
    <dbReference type="NCBI Taxonomy" id="1803665"/>
    <lineage>
        <taxon>Bacteria</taxon>
        <taxon>Pseudomonadati</taxon>
        <taxon>Pseudomonadota</taxon>
        <taxon>Alphaproteobacteria</taxon>
        <taxon>Hyphomicrobiales</taxon>
        <taxon>Nitrobacteraceae</taxon>
        <taxon>Bradyrhizobium</taxon>
    </lineage>
</organism>
<evidence type="ECO:0000313" key="6">
    <source>
        <dbReference type="EMBL" id="TWA89064.1"/>
    </source>
</evidence>
<name>A0A560CW32_9BRAD</name>
<sequence length="414" mass="44518">MKKRLSVALRIALGTAAAGVLMTASGAALAADPLRIGVIAEAQAIAGASIPQAAQLAADEINAKGGVDGRKIEIISYDNHSSSADSVRAFQRAVNEDKVNAVIASYISEVVLALEPWASRLKTPFVTPGAASNEISKSVHADYEKNKYTFHGYLTSAALALSVCDAAKDLLVDRMHMKSAVIMSEDAAWTKPLDIGYEECLPKIGLKVLDHIRFSPDTTDFTPIFNKIEGSKPDVIITGISHVGVQPTVQWKNQQVPIPMFGISSQATNETFGKDTNQAAEGVLYQGVSGPGVAVTPKSVPFAEAFKKKFGNYPSYAGYTAYDEVYYIADAVKRAGSTEADKLVTALEATDWEGTIGRVQFYGKDDQFTHSIKYGKGLITGLMLQWQDGKQSAVWPKDVAKVDVKFPSFIKLSN</sequence>
<comment type="caution">
    <text evidence="6">The sequence shown here is derived from an EMBL/GenBank/DDBJ whole genome shotgun (WGS) entry which is preliminary data.</text>
</comment>
<dbReference type="PANTHER" id="PTHR30483">
    <property type="entry name" value="LEUCINE-SPECIFIC-BINDING PROTEIN"/>
    <property type="match status" value="1"/>
</dbReference>
<dbReference type="Pfam" id="PF13458">
    <property type="entry name" value="Peripla_BP_6"/>
    <property type="match status" value="1"/>
</dbReference>